<feature type="compositionally biased region" description="Acidic residues" evidence="1">
    <location>
        <begin position="342"/>
        <end position="351"/>
    </location>
</feature>
<feature type="region of interest" description="Disordered" evidence="1">
    <location>
        <begin position="1"/>
        <end position="24"/>
    </location>
</feature>
<feature type="compositionally biased region" description="Low complexity" evidence="1">
    <location>
        <begin position="7"/>
        <end position="17"/>
    </location>
</feature>
<organism evidence="2">
    <name type="scientific">Edafosvirus sp</name>
    <dbReference type="NCBI Taxonomy" id="2487765"/>
    <lineage>
        <taxon>Viruses</taxon>
        <taxon>Varidnaviria</taxon>
        <taxon>Bamfordvirae</taxon>
        <taxon>Nucleocytoviricota</taxon>
        <taxon>Megaviricetes</taxon>
        <taxon>Imitervirales</taxon>
        <taxon>Mimiviridae</taxon>
        <taxon>Klosneuvirinae</taxon>
    </lineage>
</organism>
<reference evidence="2" key="1">
    <citation type="submission" date="2018-10" db="EMBL/GenBank/DDBJ databases">
        <title>Hidden diversity of soil giant viruses.</title>
        <authorList>
            <person name="Schulz F."/>
            <person name="Alteio L."/>
            <person name="Goudeau D."/>
            <person name="Ryan E.M."/>
            <person name="Malmstrom R.R."/>
            <person name="Blanchard J."/>
            <person name="Woyke T."/>
        </authorList>
    </citation>
    <scope>NUCLEOTIDE SEQUENCE</scope>
    <source>
        <strain evidence="2">EDV1</strain>
    </source>
</reference>
<gene>
    <name evidence="2" type="ORF">Edafosvirus24_1</name>
</gene>
<proteinExistence type="predicted"/>
<accession>A0A3G4ZUV0</accession>
<protein>
    <submittedName>
        <fullName evidence="2">Uncharacterized protein</fullName>
    </submittedName>
</protein>
<feature type="non-terminal residue" evidence="2">
    <location>
        <position position="397"/>
    </location>
</feature>
<dbReference type="EMBL" id="MK072089">
    <property type="protein sequence ID" value="AYV78675.1"/>
    <property type="molecule type" value="Genomic_DNA"/>
</dbReference>
<feature type="region of interest" description="Disordered" evidence="1">
    <location>
        <begin position="288"/>
        <end position="397"/>
    </location>
</feature>
<feature type="compositionally biased region" description="Basic and acidic residues" evidence="1">
    <location>
        <begin position="352"/>
        <end position="364"/>
    </location>
</feature>
<feature type="compositionally biased region" description="Basic and acidic residues" evidence="1">
    <location>
        <begin position="378"/>
        <end position="390"/>
    </location>
</feature>
<evidence type="ECO:0000313" key="2">
    <source>
        <dbReference type="EMBL" id="AYV78675.1"/>
    </source>
</evidence>
<name>A0A3G4ZUV0_9VIRU</name>
<feature type="compositionally biased region" description="Basic and acidic residues" evidence="1">
    <location>
        <begin position="318"/>
        <end position="341"/>
    </location>
</feature>
<sequence>MKQTSPNKKSNNSGSKGTQAKAKRPMIKCTDFKTNLFSLTEVDPDNERSKGQYIAYPRYKYGGEESSLVFKTGEITIKQGGFPRIDDYHKTDEDRDYFRLNLDPEQPACKELETMCKQIDKEVLSKKKEILSFMKGNGKEKDKDLSDLFEYSAIVREPEDADVVVEKPSKDKKKSSESVKQKERKMPYIKVKLDIDFTTKDVATKVFMKNEEKELVKCDVSNVNKFGEHLTWQSTAKFIIMANKLWISKNKDTSGKRKFGVTFKCIQIDIVKRNEKSGGGMRNKFADYAFDDEEETETKEAPSKSKGASSDNDDDDDNNNKKTNSKETKPVDKKNSKKNEENSDTESDEDNDKNKKNTKSDKNAGKKNNNSDDEGSDDEGKKNTKGKGGDDSDSGSD</sequence>
<evidence type="ECO:0000256" key="1">
    <source>
        <dbReference type="SAM" id="MobiDB-lite"/>
    </source>
</evidence>